<accession>A0A072PG30</accession>
<sequence length="95" mass="10275">MLTPPPGYTQNFILKVITYPVSVINVFFAGGLLWICGNPSFPATIPVTFLLFISNIYLVAAPFVPSEDGQGVYNDLPYYLRCAVEPGVLAAGGIY</sequence>
<dbReference type="STRING" id="1182545.A0A072PG30"/>
<dbReference type="EMBL" id="AMGV01000003">
    <property type="protein sequence ID" value="KEF59099.1"/>
    <property type="molecule type" value="Genomic_DNA"/>
</dbReference>
<evidence type="ECO:0000313" key="7">
    <source>
        <dbReference type="Proteomes" id="UP000027920"/>
    </source>
</evidence>
<dbReference type="AlphaFoldDB" id="A0A072PG30"/>
<keyword evidence="2 5" id="KW-0812">Transmembrane</keyword>
<dbReference type="VEuPathDB" id="FungiDB:A1O9_03943"/>
<keyword evidence="3 5" id="KW-1133">Transmembrane helix</keyword>
<gene>
    <name evidence="6" type="ORF">A1O9_03943</name>
</gene>
<keyword evidence="4 5" id="KW-0472">Membrane</keyword>
<organism evidence="6 7">
    <name type="scientific">Exophiala aquamarina CBS 119918</name>
    <dbReference type="NCBI Taxonomy" id="1182545"/>
    <lineage>
        <taxon>Eukaryota</taxon>
        <taxon>Fungi</taxon>
        <taxon>Dikarya</taxon>
        <taxon>Ascomycota</taxon>
        <taxon>Pezizomycotina</taxon>
        <taxon>Eurotiomycetes</taxon>
        <taxon>Chaetothyriomycetidae</taxon>
        <taxon>Chaetothyriales</taxon>
        <taxon>Herpotrichiellaceae</taxon>
        <taxon>Exophiala</taxon>
    </lineage>
</organism>
<dbReference type="RefSeq" id="XP_013261689.1">
    <property type="nucleotide sequence ID" value="XM_013406235.1"/>
</dbReference>
<feature type="transmembrane region" description="Helical" evidence="5">
    <location>
        <begin position="12"/>
        <end position="35"/>
    </location>
</feature>
<dbReference type="InterPro" id="IPR002293">
    <property type="entry name" value="AA/rel_permease1"/>
</dbReference>
<evidence type="ECO:0000256" key="3">
    <source>
        <dbReference type="ARBA" id="ARBA00022989"/>
    </source>
</evidence>
<keyword evidence="7" id="KW-1185">Reference proteome</keyword>
<protein>
    <submittedName>
        <fullName evidence="6">Uncharacterized protein</fullName>
    </submittedName>
</protein>
<dbReference type="Pfam" id="PF13520">
    <property type="entry name" value="AA_permease_2"/>
    <property type="match status" value="1"/>
</dbReference>
<dbReference type="GeneID" id="25278876"/>
<evidence type="ECO:0000256" key="2">
    <source>
        <dbReference type="ARBA" id="ARBA00022692"/>
    </source>
</evidence>
<dbReference type="Proteomes" id="UP000027920">
    <property type="component" value="Unassembled WGS sequence"/>
</dbReference>
<comment type="caution">
    <text evidence="6">The sequence shown here is derived from an EMBL/GenBank/DDBJ whole genome shotgun (WGS) entry which is preliminary data.</text>
</comment>
<feature type="transmembrane region" description="Helical" evidence="5">
    <location>
        <begin position="41"/>
        <end position="60"/>
    </location>
</feature>
<evidence type="ECO:0000256" key="1">
    <source>
        <dbReference type="ARBA" id="ARBA00004141"/>
    </source>
</evidence>
<dbReference type="GO" id="GO:0022857">
    <property type="term" value="F:transmembrane transporter activity"/>
    <property type="evidence" value="ECO:0007669"/>
    <property type="project" value="InterPro"/>
</dbReference>
<dbReference type="HOGENOM" id="CLU_154060_0_0_1"/>
<dbReference type="GO" id="GO:0016020">
    <property type="term" value="C:membrane"/>
    <property type="evidence" value="ECO:0007669"/>
    <property type="project" value="UniProtKB-SubCell"/>
</dbReference>
<comment type="subcellular location">
    <subcellularLocation>
        <location evidence="1">Membrane</location>
        <topology evidence="1">Multi-pass membrane protein</topology>
    </subcellularLocation>
</comment>
<evidence type="ECO:0000256" key="4">
    <source>
        <dbReference type="ARBA" id="ARBA00023136"/>
    </source>
</evidence>
<reference evidence="6 7" key="1">
    <citation type="submission" date="2013-03" db="EMBL/GenBank/DDBJ databases">
        <title>The Genome Sequence of Exophiala aquamarina CBS 119918.</title>
        <authorList>
            <consortium name="The Broad Institute Genomics Platform"/>
            <person name="Cuomo C."/>
            <person name="de Hoog S."/>
            <person name="Gorbushina A."/>
            <person name="Walker B."/>
            <person name="Young S.K."/>
            <person name="Zeng Q."/>
            <person name="Gargeya S."/>
            <person name="Fitzgerald M."/>
            <person name="Haas B."/>
            <person name="Abouelleil A."/>
            <person name="Allen A.W."/>
            <person name="Alvarado L."/>
            <person name="Arachchi H.M."/>
            <person name="Berlin A.M."/>
            <person name="Chapman S.B."/>
            <person name="Gainer-Dewar J."/>
            <person name="Goldberg J."/>
            <person name="Griggs A."/>
            <person name="Gujja S."/>
            <person name="Hansen M."/>
            <person name="Howarth C."/>
            <person name="Imamovic A."/>
            <person name="Ireland A."/>
            <person name="Larimer J."/>
            <person name="McCowan C."/>
            <person name="Murphy C."/>
            <person name="Pearson M."/>
            <person name="Poon T.W."/>
            <person name="Priest M."/>
            <person name="Roberts A."/>
            <person name="Saif S."/>
            <person name="Shea T."/>
            <person name="Sisk P."/>
            <person name="Sykes S."/>
            <person name="Wortman J."/>
            <person name="Nusbaum C."/>
            <person name="Birren B."/>
        </authorList>
    </citation>
    <scope>NUCLEOTIDE SEQUENCE [LARGE SCALE GENOMIC DNA]</scope>
    <source>
        <strain evidence="6 7">CBS 119918</strain>
    </source>
</reference>
<dbReference type="OrthoDB" id="5982228at2759"/>
<evidence type="ECO:0000313" key="6">
    <source>
        <dbReference type="EMBL" id="KEF59099.1"/>
    </source>
</evidence>
<evidence type="ECO:0000256" key="5">
    <source>
        <dbReference type="SAM" id="Phobius"/>
    </source>
</evidence>
<proteinExistence type="predicted"/>
<name>A0A072PG30_9EURO</name>